<feature type="transmembrane region" description="Helical" evidence="2">
    <location>
        <begin position="6"/>
        <end position="25"/>
    </location>
</feature>
<dbReference type="AlphaFoldDB" id="A0A1F7H1A5"/>
<dbReference type="Gene3D" id="2.60.40.10">
    <property type="entry name" value="Immunoglobulins"/>
    <property type="match status" value="1"/>
</dbReference>
<dbReference type="EMBL" id="MFZO01000031">
    <property type="protein sequence ID" value="OGK24636.1"/>
    <property type="molecule type" value="Genomic_DNA"/>
</dbReference>
<keyword evidence="2" id="KW-0812">Transmembrane</keyword>
<dbReference type="SUPFAM" id="SSF49373">
    <property type="entry name" value="Invasin/intimin cell-adhesion fragments"/>
    <property type="match status" value="1"/>
</dbReference>
<name>A0A1F7H1A5_9BACT</name>
<keyword evidence="2" id="KW-0472">Membrane</keyword>
<evidence type="ECO:0000313" key="4">
    <source>
        <dbReference type="EMBL" id="OGK24636.1"/>
    </source>
</evidence>
<evidence type="ECO:0000256" key="2">
    <source>
        <dbReference type="SAM" id="Phobius"/>
    </source>
</evidence>
<accession>A0A1F7H1A5</accession>
<protein>
    <recommendedName>
        <fullName evidence="3">Big-1 domain-containing protein</fullName>
    </recommendedName>
</protein>
<dbReference type="InterPro" id="IPR008964">
    <property type="entry name" value="Invasin/intimin_cell_adhesion"/>
</dbReference>
<organism evidence="4 5">
    <name type="scientific">Candidatus Roizmanbacteria bacterium RIFCSPHIGHO2_02_FULL_38_11</name>
    <dbReference type="NCBI Taxonomy" id="1802039"/>
    <lineage>
        <taxon>Bacteria</taxon>
        <taxon>Candidatus Roizmaniibacteriota</taxon>
    </lineage>
</organism>
<proteinExistence type="inferred from homology"/>
<dbReference type="InterPro" id="IPR013783">
    <property type="entry name" value="Ig-like_fold"/>
</dbReference>
<keyword evidence="2" id="KW-1133">Transmembrane helix</keyword>
<dbReference type="Proteomes" id="UP000177913">
    <property type="component" value="Unassembled WGS sequence"/>
</dbReference>
<comment type="similarity">
    <text evidence="1">Belongs to the intimin/invasin family.</text>
</comment>
<sequence>MDKKLVALITLFFISFGFFTAILIFKAPLIQLTRAKEDFTPSPVRSKMLAWPLSYLNADGGSESVISVFIVSQSDRPLADKVVTLTNTIGTLKETAKTTDNNGKATFSITSTIRGIAEIEAIVEPNIKLSKKISIKFE</sequence>
<evidence type="ECO:0000256" key="1">
    <source>
        <dbReference type="ARBA" id="ARBA00010116"/>
    </source>
</evidence>
<comment type="caution">
    <text evidence="4">The sequence shown here is derived from an EMBL/GenBank/DDBJ whole genome shotgun (WGS) entry which is preliminary data.</text>
</comment>
<feature type="domain" description="Big-1" evidence="3">
    <location>
        <begin position="58"/>
        <end position="128"/>
    </location>
</feature>
<reference evidence="4 5" key="1">
    <citation type="journal article" date="2016" name="Nat. Commun.">
        <title>Thousands of microbial genomes shed light on interconnected biogeochemical processes in an aquifer system.</title>
        <authorList>
            <person name="Anantharaman K."/>
            <person name="Brown C.T."/>
            <person name="Hug L.A."/>
            <person name="Sharon I."/>
            <person name="Castelle C.J."/>
            <person name="Probst A.J."/>
            <person name="Thomas B.C."/>
            <person name="Singh A."/>
            <person name="Wilkins M.J."/>
            <person name="Karaoz U."/>
            <person name="Brodie E.L."/>
            <person name="Williams K.H."/>
            <person name="Hubbard S.S."/>
            <person name="Banfield J.F."/>
        </authorList>
    </citation>
    <scope>NUCLEOTIDE SEQUENCE [LARGE SCALE GENOMIC DNA]</scope>
</reference>
<gene>
    <name evidence="4" type="ORF">A3C25_01515</name>
</gene>
<evidence type="ECO:0000313" key="5">
    <source>
        <dbReference type="Proteomes" id="UP000177913"/>
    </source>
</evidence>
<dbReference type="Pfam" id="PF02369">
    <property type="entry name" value="Big_1"/>
    <property type="match status" value="1"/>
</dbReference>
<dbReference type="InterPro" id="IPR003344">
    <property type="entry name" value="Big_1_dom"/>
</dbReference>
<evidence type="ECO:0000259" key="3">
    <source>
        <dbReference type="Pfam" id="PF02369"/>
    </source>
</evidence>